<evidence type="ECO:0000313" key="1">
    <source>
        <dbReference type="EMBL" id="TCP28693.1"/>
    </source>
</evidence>
<evidence type="ECO:0000313" key="2">
    <source>
        <dbReference type="Proteomes" id="UP000295416"/>
    </source>
</evidence>
<name>A0A4R2P1W1_9BACL</name>
<dbReference type="RefSeq" id="WP_132746365.1">
    <property type="nucleotide sequence ID" value="NZ_SLXK01000016.1"/>
</dbReference>
<keyword evidence="2" id="KW-1185">Reference proteome</keyword>
<dbReference type="AlphaFoldDB" id="A0A4R2P1W1"/>
<dbReference type="Gene3D" id="2.40.70.10">
    <property type="entry name" value="Acid Proteases"/>
    <property type="match status" value="1"/>
</dbReference>
<comment type="caution">
    <text evidence="1">The sequence shown here is derived from an EMBL/GenBank/DDBJ whole genome shotgun (WGS) entry which is preliminary data.</text>
</comment>
<dbReference type="SUPFAM" id="SSF50630">
    <property type="entry name" value="Acid proteases"/>
    <property type="match status" value="1"/>
</dbReference>
<organism evidence="1 2">
    <name type="scientific">Scopulibacillus darangshiensis</name>
    <dbReference type="NCBI Taxonomy" id="442528"/>
    <lineage>
        <taxon>Bacteria</taxon>
        <taxon>Bacillati</taxon>
        <taxon>Bacillota</taxon>
        <taxon>Bacilli</taxon>
        <taxon>Bacillales</taxon>
        <taxon>Sporolactobacillaceae</taxon>
        <taxon>Scopulibacillus</taxon>
    </lineage>
</organism>
<evidence type="ECO:0008006" key="3">
    <source>
        <dbReference type="Google" id="ProtNLM"/>
    </source>
</evidence>
<dbReference type="InterPro" id="IPR021109">
    <property type="entry name" value="Peptidase_aspartic_dom_sf"/>
</dbReference>
<dbReference type="EMBL" id="SLXK01000016">
    <property type="protein sequence ID" value="TCP28693.1"/>
    <property type="molecule type" value="Genomic_DNA"/>
</dbReference>
<accession>A0A4R2P1W1</accession>
<dbReference type="OrthoDB" id="2735601at2"/>
<protein>
    <recommendedName>
        <fullName evidence="3">Aspartyl protease</fullName>
    </recommendedName>
</protein>
<proteinExistence type="predicted"/>
<reference evidence="1 2" key="1">
    <citation type="submission" date="2019-03" db="EMBL/GenBank/DDBJ databases">
        <title>Genomic Encyclopedia of Type Strains, Phase IV (KMG-IV): sequencing the most valuable type-strain genomes for metagenomic binning, comparative biology and taxonomic classification.</title>
        <authorList>
            <person name="Goeker M."/>
        </authorList>
    </citation>
    <scope>NUCLEOTIDE SEQUENCE [LARGE SCALE GENOMIC DNA]</scope>
    <source>
        <strain evidence="1 2">DSM 19377</strain>
    </source>
</reference>
<dbReference type="Proteomes" id="UP000295416">
    <property type="component" value="Unassembled WGS sequence"/>
</dbReference>
<gene>
    <name evidence="1" type="ORF">EV207_1163</name>
</gene>
<sequence length="134" mass="14693">MKMALIDGLPIVSINVRYRQKTLHLDHVLLDTGCAVSVFDTDRFVDAGMMSDTDLKKGRAVKMYGIGGQSELCCQQVLDGLNINGYCFNQFISQFGDIFGSYGFDAILGIDFLARGGVLLDFQNLVVNKASTLI</sequence>